<dbReference type="PANTHER" id="PTHR11709:SF394">
    <property type="entry name" value="FI03373P-RELATED"/>
    <property type="match status" value="1"/>
</dbReference>
<proteinExistence type="inferred from homology"/>
<reference evidence="7" key="1">
    <citation type="journal article" date="2023" name="Insect Mol. Biol.">
        <title>Genome sequencing provides insights into the evolution of gene families encoding plant cell wall-degrading enzymes in longhorned beetles.</title>
        <authorList>
            <person name="Shin N.R."/>
            <person name="Okamura Y."/>
            <person name="Kirsch R."/>
            <person name="Pauchet Y."/>
        </authorList>
    </citation>
    <scope>NUCLEOTIDE SEQUENCE</scope>
    <source>
        <strain evidence="7">RBIC_L_NR</strain>
    </source>
</reference>
<evidence type="ECO:0000313" key="8">
    <source>
        <dbReference type="Proteomes" id="UP001162156"/>
    </source>
</evidence>
<dbReference type="EMBL" id="JANEYF010001760">
    <property type="protein sequence ID" value="KAJ8957788.1"/>
    <property type="molecule type" value="Genomic_DNA"/>
</dbReference>
<evidence type="ECO:0000256" key="4">
    <source>
        <dbReference type="ARBA" id="ARBA00023008"/>
    </source>
</evidence>
<comment type="similarity">
    <text evidence="1">Belongs to the multicopper oxidase family.</text>
</comment>
<evidence type="ECO:0000256" key="3">
    <source>
        <dbReference type="ARBA" id="ARBA00023002"/>
    </source>
</evidence>
<dbReference type="InterPro" id="IPR001117">
    <property type="entry name" value="Cu-oxidase_2nd"/>
</dbReference>
<dbReference type="Pfam" id="PF07732">
    <property type="entry name" value="Cu-oxidase_3"/>
    <property type="match status" value="1"/>
</dbReference>
<gene>
    <name evidence="7" type="ORF">NQ314_006503</name>
</gene>
<comment type="caution">
    <text evidence="7">The sequence shown here is derived from an EMBL/GenBank/DDBJ whole genome shotgun (WGS) entry which is preliminary data.</text>
</comment>
<keyword evidence="3" id="KW-0560">Oxidoreductase</keyword>
<dbReference type="SUPFAM" id="SSF49503">
    <property type="entry name" value="Cupredoxins"/>
    <property type="match status" value="2"/>
</dbReference>
<sequence>MSQICDDCPANSSNCNNLYCTSAEGSTRGTIIANRQLPGPSIQVCQNDILVVDIINKIPGHSLTVHWRGQPNHEAPFMDGVPMVTQCPISGYTTFQYKFRASSPGTHFYHAHSDADRTDGFFGALIVRQANKVEPHGKLYDVDSKEHIVLLSEWSGDLSTGIVNEDDLTKAIMINGKSPEVSGHSLSVFNVEKDKRYRFRVAYTAGSVGCPVAISVDSHLLKIIALDGNPINPYEVSSAELTKGERLDFVLKTNQKIGAYFLRAKSTCNENELNGLSMISYDGFSGANIENKIVLEENFRKFDTSLCNSKIGKVCLGDVRSLNKIPSNLRKFEPAYFCINMYHDNVCYFSGSLKDVRSKIYRINNFTFTYPPSPLLTQPNDVPLNLMCNELNTPDKCVGQSVCECVHLEYIALGTTTEIILIDQGMYMQNSVYCLFQVGSFERISLLYKHQVPENY</sequence>
<dbReference type="CDD" id="cd13858">
    <property type="entry name" value="CuRO_1_tcLCC2_insect_like"/>
    <property type="match status" value="1"/>
</dbReference>
<dbReference type="InterPro" id="IPR011707">
    <property type="entry name" value="Cu-oxidase-like_N"/>
</dbReference>
<keyword evidence="8" id="KW-1185">Reference proteome</keyword>
<evidence type="ECO:0000256" key="2">
    <source>
        <dbReference type="ARBA" id="ARBA00022723"/>
    </source>
</evidence>
<dbReference type="PANTHER" id="PTHR11709">
    <property type="entry name" value="MULTI-COPPER OXIDASE"/>
    <property type="match status" value="1"/>
</dbReference>
<dbReference type="GO" id="GO:0006826">
    <property type="term" value="P:iron ion transport"/>
    <property type="evidence" value="ECO:0007669"/>
    <property type="project" value="TreeGrafter"/>
</dbReference>
<evidence type="ECO:0000256" key="1">
    <source>
        <dbReference type="ARBA" id="ARBA00010609"/>
    </source>
</evidence>
<dbReference type="GO" id="GO:0016491">
    <property type="term" value="F:oxidoreductase activity"/>
    <property type="evidence" value="ECO:0007669"/>
    <property type="project" value="UniProtKB-KW"/>
</dbReference>
<evidence type="ECO:0000259" key="6">
    <source>
        <dbReference type="Pfam" id="PF07732"/>
    </source>
</evidence>
<dbReference type="FunFam" id="2.60.40.420:FF:000045">
    <property type="entry name" value="Laccase 2"/>
    <property type="match status" value="1"/>
</dbReference>
<feature type="domain" description="Plastocyanin-like" evidence="6">
    <location>
        <begin position="20"/>
        <end position="131"/>
    </location>
</feature>
<dbReference type="InterPro" id="IPR008972">
    <property type="entry name" value="Cupredoxin"/>
</dbReference>
<accession>A0AAV8Z0W0</accession>
<dbReference type="CDD" id="cd13884">
    <property type="entry name" value="CuRO_2_tcLCC_insect_like"/>
    <property type="match status" value="1"/>
</dbReference>
<dbReference type="Pfam" id="PF00394">
    <property type="entry name" value="Cu-oxidase"/>
    <property type="match status" value="1"/>
</dbReference>
<dbReference type="GO" id="GO:0005507">
    <property type="term" value="F:copper ion binding"/>
    <property type="evidence" value="ECO:0007669"/>
    <property type="project" value="InterPro"/>
</dbReference>
<organism evidence="7 8">
    <name type="scientific">Rhamnusium bicolor</name>
    <dbReference type="NCBI Taxonomy" id="1586634"/>
    <lineage>
        <taxon>Eukaryota</taxon>
        <taxon>Metazoa</taxon>
        <taxon>Ecdysozoa</taxon>
        <taxon>Arthropoda</taxon>
        <taxon>Hexapoda</taxon>
        <taxon>Insecta</taxon>
        <taxon>Pterygota</taxon>
        <taxon>Neoptera</taxon>
        <taxon>Endopterygota</taxon>
        <taxon>Coleoptera</taxon>
        <taxon>Polyphaga</taxon>
        <taxon>Cucujiformia</taxon>
        <taxon>Chrysomeloidea</taxon>
        <taxon>Cerambycidae</taxon>
        <taxon>Lepturinae</taxon>
        <taxon>Rhagiini</taxon>
        <taxon>Rhamnusium</taxon>
    </lineage>
</organism>
<protein>
    <submittedName>
        <fullName evidence="7">Uncharacterized protein</fullName>
    </submittedName>
</protein>
<keyword evidence="2" id="KW-0479">Metal-binding</keyword>
<feature type="domain" description="Plastocyanin-like" evidence="5">
    <location>
        <begin position="147"/>
        <end position="277"/>
    </location>
</feature>
<dbReference type="GO" id="GO:0005886">
    <property type="term" value="C:plasma membrane"/>
    <property type="evidence" value="ECO:0007669"/>
    <property type="project" value="TreeGrafter"/>
</dbReference>
<evidence type="ECO:0000259" key="5">
    <source>
        <dbReference type="Pfam" id="PF00394"/>
    </source>
</evidence>
<keyword evidence="4" id="KW-0186">Copper</keyword>
<dbReference type="AlphaFoldDB" id="A0AAV8Z0W0"/>
<dbReference type="InterPro" id="IPR045087">
    <property type="entry name" value="Cu-oxidase_fam"/>
</dbReference>
<evidence type="ECO:0000313" key="7">
    <source>
        <dbReference type="EMBL" id="KAJ8957788.1"/>
    </source>
</evidence>
<dbReference type="Proteomes" id="UP001162156">
    <property type="component" value="Unassembled WGS sequence"/>
</dbReference>
<dbReference type="Gene3D" id="2.60.40.420">
    <property type="entry name" value="Cupredoxins - blue copper proteins"/>
    <property type="match status" value="3"/>
</dbReference>
<name>A0AAV8Z0W0_9CUCU</name>